<evidence type="ECO:0000313" key="1">
    <source>
        <dbReference type="EMBL" id="KAF4666112.1"/>
    </source>
</evidence>
<comment type="caution">
    <text evidence="1">The sequence shown here is derived from an EMBL/GenBank/DDBJ whole genome shotgun (WGS) entry which is preliminary data.</text>
</comment>
<reference evidence="1 2" key="1">
    <citation type="submission" date="2020-04" db="EMBL/GenBank/DDBJ databases">
        <title>Perkinsus chesapeaki whole genome sequence.</title>
        <authorList>
            <person name="Bogema D.R."/>
        </authorList>
    </citation>
    <scope>NUCLEOTIDE SEQUENCE [LARGE SCALE GENOMIC DNA]</scope>
    <source>
        <strain evidence="1">ATCC PRA-425</strain>
    </source>
</reference>
<accession>A0A7J6M3J1</accession>
<evidence type="ECO:0008006" key="3">
    <source>
        <dbReference type="Google" id="ProtNLM"/>
    </source>
</evidence>
<dbReference type="AlphaFoldDB" id="A0A7J6M3J1"/>
<dbReference type="Proteomes" id="UP000591131">
    <property type="component" value="Unassembled WGS sequence"/>
</dbReference>
<sequence length="848" mass="95754">MFYKPGFAAVCHGSNPPIRCGPANISSGPTSQPPPVDECLKLSESAVWQPLDDDPDKDYMWAKMEDVNRCLSLLTTTNFNALFTLHNLKYGVAETYAFADLVNGLNNSIESNNCGFKKHSLNVDIKSFIDNKIERIASELDKLSDAEQMAFLRESLPAVPFHLELLKELNRLNDGHTQYFTPFQDFFYVLPIRFESTMRGGSQIVTITIMESINARHLAVYGEPATSHRNGDVITTVDGKPVLEWMLEMVFDDGPYIGPLNVTFADGTTESINWVGRVSNYTKMAGSGAISWQFYNTITNRNPQFRKMLAFETEFYSKVNDTLWALAVDGLSTEGFDVSVLDSAIERSMQQQQQQPSTLLLSLADSRAIATDENKWIGAPGYQYSLLDDTVIVYVPDFVPTENVSSPDIFFASFPQVQDFARKYNATRLLFDMSSNPGGFATSTFALEWYLLSDVDDVCPTTVQHMTANWQSWVESFGVNFNSTVEEFFEEHPGLVEDPGFIHERFQQLYLLYNYADQLFPDIPAEYRVETRWVARVKEIEEAILSEKNATLRASAFKSFLLRRGFGGPSQGWFLFDNDEVLDRETRKPFSPPLSQFTNARPRPWGKLANYSREGTWGFCYEDVDNVTSLLANTTYDRDYWTDIAFVSNGDCSSGCSVFTETLQVTGKATAFTYGALADQAMDVGSAGSANVLDYSGNSATINYASHLGYWATFGQAEWAKKRTNSWVNKPIPFPNPAAAVYSWYILLQHRLGPDALPRQFYRIPPHKHINMWGRTLEERAPIHEEIVRYKNWTELRSNPQFPDLGYCPAYGERRPSLETPNQSSLAERSGTFLVVIIGLVVQFCRLS</sequence>
<organism evidence="1 2">
    <name type="scientific">Perkinsus chesapeaki</name>
    <name type="common">Clam parasite</name>
    <name type="synonym">Perkinsus andrewsi</name>
    <dbReference type="NCBI Taxonomy" id="330153"/>
    <lineage>
        <taxon>Eukaryota</taxon>
        <taxon>Sar</taxon>
        <taxon>Alveolata</taxon>
        <taxon>Perkinsozoa</taxon>
        <taxon>Perkinsea</taxon>
        <taxon>Perkinsida</taxon>
        <taxon>Perkinsidae</taxon>
        <taxon>Perkinsus</taxon>
    </lineage>
</organism>
<evidence type="ECO:0000313" key="2">
    <source>
        <dbReference type="Proteomes" id="UP000591131"/>
    </source>
</evidence>
<gene>
    <name evidence="1" type="ORF">FOL47_004271</name>
</gene>
<proteinExistence type="predicted"/>
<protein>
    <recommendedName>
        <fullName evidence="3">Tail specific protease domain-containing protein</fullName>
    </recommendedName>
</protein>
<dbReference type="EMBL" id="JAAPAO010000243">
    <property type="protein sequence ID" value="KAF4666112.1"/>
    <property type="molecule type" value="Genomic_DNA"/>
</dbReference>
<keyword evidence="2" id="KW-1185">Reference proteome</keyword>
<name>A0A7J6M3J1_PERCH</name>